<dbReference type="InterPro" id="IPR005817">
    <property type="entry name" value="Wnt"/>
</dbReference>
<name>A0A9J7XY59_CYPCA</name>
<comment type="function">
    <text evidence="9">Ligand for members of the frizzled family of seven transmembrane receptors.</text>
</comment>
<keyword evidence="5" id="KW-0272">Extracellular matrix</keyword>
<evidence type="ECO:0000256" key="7">
    <source>
        <dbReference type="ARBA" id="ARBA00023157"/>
    </source>
</evidence>
<evidence type="ECO:0000256" key="6">
    <source>
        <dbReference type="ARBA" id="ARBA00022687"/>
    </source>
</evidence>
<organism evidence="10 11">
    <name type="scientific">Cyprinus carpio carpio</name>
    <dbReference type="NCBI Taxonomy" id="630221"/>
    <lineage>
        <taxon>Eukaryota</taxon>
        <taxon>Metazoa</taxon>
        <taxon>Chordata</taxon>
        <taxon>Craniata</taxon>
        <taxon>Vertebrata</taxon>
        <taxon>Euteleostomi</taxon>
        <taxon>Actinopterygii</taxon>
        <taxon>Neopterygii</taxon>
        <taxon>Teleostei</taxon>
        <taxon>Ostariophysi</taxon>
        <taxon>Cypriniformes</taxon>
        <taxon>Cyprinidae</taxon>
        <taxon>Cyprininae</taxon>
        <taxon>Cyprinus</taxon>
    </lineage>
</organism>
<keyword evidence="11" id="KW-1185">Reference proteome</keyword>
<reference evidence="10" key="1">
    <citation type="submission" date="2025-08" db="UniProtKB">
        <authorList>
            <consortium name="Ensembl"/>
        </authorList>
    </citation>
    <scope>IDENTIFICATION</scope>
</reference>
<evidence type="ECO:0000256" key="2">
    <source>
        <dbReference type="ARBA" id="ARBA00005683"/>
    </source>
</evidence>
<keyword evidence="3 9" id="KW-0217">Developmental protein</keyword>
<dbReference type="GO" id="GO:0060070">
    <property type="term" value="P:canonical Wnt signaling pathway"/>
    <property type="evidence" value="ECO:0007669"/>
    <property type="project" value="TreeGrafter"/>
</dbReference>
<keyword evidence="6 9" id="KW-0879">Wnt signaling pathway</keyword>
<comment type="subcellular location">
    <subcellularLocation>
        <location evidence="1 9">Secreted</location>
        <location evidence="1 9">Extracellular space</location>
        <location evidence="1 9">Extracellular matrix</location>
    </subcellularLocation>
</comment>
<sequence>MDKTGCGIHAVYHLFLLWLSVCPLCSQGSWMWLGITSVGVHEKLGCAHLPLSHKQKELCARKPHLLPSIKEGARLGITECQTQFKHERWNCSTRRDPNVFGYELTSGTKETAFIYAVMAAGLVHAVTRSCSAGNMTECSCDMSLLGSGSLTEGWHWGGCSDDIAFGTSFSRRFIDNSVKNISARGEDALLTMNQHNSEAGRQGFLKVL</sequence>
<reference evidence="10" key="2">
    <citation type="submission" date="2025-09" db="UniProtKB">
        <authorList>
            <consortium name="Ensembl"/>
        </authorList>
    </citation>
    <scope>IDENTIFICATION</scope>
</reference>
<keyword evidence="4" id="KW-0964">Secreted</keyword>
<dbReference type="Pfam" id="PF00110">
    <property type="entry name" value="wnt"/>
    <property type="match status" value="1"/>
</dbReference>
<evidence type="ECO:0000256" key="9">
    <source>
        <dbReference type="RuleBase" id="RU003500"/>
    </source>
</evidence>
<dbReference type="GO" id="GO:0005109">
    <property type="term" value="F:frizzled binding"/>
    <property type="evidence" value="ECO:0007669"/>
    <property type="project" value="TreeGrafter"/>
</dbReference>
<dbReference type="GO" id="GO:0005125">
    <property type="term" value="F:cytokine activity"/>
    <property type="evidence" value="ECO:0007669"/>
    <property type="project" value="TreeGrafter"/>
</dbReference>
<dbReference type="Ensembl" id="ENSCCRT00000184797.1">
    <property type="protein sequence ID" value="ENSCCRP00000112584.1"/>
    <property type="gene ID" value="ENSCCRG00000000738.2"/>
</dbReference>
<dbReference type="GO" id="GO:0045165">
    <property type="term" value="P:cell fate commitment"/>
    <property type="evidence" value="ECO:0007669"/>
    <property type="project" value="TreeGrafter"/>
</dbReference>
<evidence type="ECO:0000313" key="10">
    <source>
        <dbReference type="Ensembl" id="ENSCCRP00000112584.1"/>
    </source>
</evidence>
<dbReference type="PANTHER" id="PTHR12027:SF70">
    <property type="entry name" value="PROTEIN WNT-16"/>
    <property type="match status" value="1"/>
</dbReference>
<evidence type="ECO:0000256" key="8">
    <source>
        <dbReference type="ARBA" id="ARBA00023288"/>
    </source>
</evidence>
<evidence type="ECO:0000256" key="1">
    <source>
        <dbReference type="ARBA" id="ARBA00004498"/>
    </source>
</evidence>
<dbReference type="PRINTS" id="PR01349">
    <property type="entry name" value="WNTPROTEIN"/>
</dbReference>
<keyword evidence="7" id="KW-1015">Disulfide bond</keyword>
<keyword evidence="8" id="KW-0449">Lipoprotein</keyword>
<comment type="similarity">
    <text evidence="2 9">Belongs to the Wnt family.</text>
</comment>
<proteinExistence type="inferred from homology"/>
<dbReference type="GeneTree" id="ENSGT00940000157480"/>
<evidence type="ECO:0000256" key="3">
    <source>
        <dbReference type="ARBA" id="ARBA00022473"/>
    </source>
</evidence>
<dbReference type="Proteomes" id="UP001108240">
    <property type="component" value="Unplaced"/>
</dbReference>
<evidence type="ECO:0000313" key="11">
    <source>
        <dbReference type="Proteomes" id="UP001108240"/>
    </source>
</evidence>
<dbReference type="SMART" id="SM00097">
    <property type="entry name" value="WNT1"/>
    <property type="match status" value="1"/>
</dbReference>
<dbReference type="GO" id="GO:0005615">
    <property type="term" value="C:extracellular space"/>
    <property type="evidence" value="ECO:0007669"/>
    <property type="project" value="TreeGrafter"/>
</dbReference>
<accession>A0A9J7XY59</accession>
<dbReference type="PANTHER" id="PTHR12027">
    <property type="entry name" value="WNT RELATED"/>
    <property type="match status" value="1"/>
</dbReference>
<dbReference type="AlphaFoldDB" id="A0A9J7XY59"/>
<protein>
    <recommendedName>
        <fullName evidence="9">Protein Wnt</fullName>
    </recommendedName>
</protein>
<evidence type="ECO:0000256" key="4">
    <source>
        <dbReference type="ARBA" id="ARBA00022525"/>
    </source>
</evidence>
<dbReference type="GO" id="GO:0030182">
    <property type="term" value="P:neuron differentiation"/>
    <property type="evidence" value="ECO:0007669"/>
    <property type="project" value="TreeGrafter"/>
</dbReference>
<evidence type="ECO:0000256" key="5">
    <source>
        <dbReference type="ARBA" id="ARBA00022530"/>
    </source>
</evidence>